<dbReference type="InterPro" id="IPR004852">
    <property type="entry name" value="Di-haem_cyt_c_peroxidsae"/>
</dbReference>
<proteinExistence type="predicted"/>
<feature type="domain" description="Cytochrome c" evidence="10">
    <location>
        <begin position="26"/>
        <end position="154"/>
    </location>
</feature>
<dbReference type="RefSeq" id="WP_027851017.1">
    <property type="nucleotide sequence ID" value="NZ_BSOR01000027.1"/>
</dbReference>
<dbReference type="EMBL" id="BSOR01000027">
    <property type="protein sequence ID" value="GLR64131.1"/>
    <property type="molecule type" value="Genomic_DNA"/>
</dbReference>
<feature type="signal peptide" evidence="9">
    <location>
        <begin position="1"/>
        <end position="20"/>
    </location>
</feature>
<evidence type="ECO:0000256" key="8">
    <source>
        <dbReference type="PROSITE-ProRule" id="PRU00433"/>
    </source>
</evidence>
<accession>A0ABQ5ZVD6</accession>
<dbReference type="PANTHER" id="PTHR30600:SF10">
    <property type="entry name" value="BLL6722 PROTEIN"/>
    <property type="match status" value="1"/>
</dbReference>
<evidence type="ECO:0000256" key="1">
    <source>
        <dbReference type="ARBA" id="ARBA00004418"/>
    </source>
</evidence>
<keyword evidence="6" id="KW-0560">Oxidoreductase</keyword>
<dbReference type="Gene3D" id="1.10.760.10">
    <property type="entry name" value="Cytochrome c-like domain"/>
    <property type="match status" value="2"/>
</dbReference>
<evidence type="ECO:0000256" key="2">
    <source>
        <dbReference type="ARBA" id="ARBA00022617"/>
    </source>
</evidence>
<feature type="domain" description="Cytochrome c" evidence="10">
    <location>
        <begin position="204"/>
        <end position="368"/>
    </location>
</feature>
<evidence type="ECO:0000259" key="10">
    <source>
        <dbReference type="PROSITE" id="PS51007"/>
    </source>
</evidence>
<keyword evidence="5" id="KW-0574">Periplasm</keyword>
<evidence type="ECO:0000256" key="6">
    <source>
        <dbReference type="ARBA" id="ARBA00023002"/>
    </source>
</evidence>
<dbReference type="InterPro" id="IPR036909">
    <property type="entry name" value="Cyt_c-like_dom_sf"/>
</dbReference>
<evidence type="ECO:0000256" key="3">
    <source>
        <dbReference type="ARBA" id="ARBA00022723"/>
    </source>
</evidence>
<dbReference type="Pfam" id="PF03150">
    <property type="entry name" value="CCP_MauG"/>
    <property type="match status" value="1"/>
</dbReference>
<evidence type="ECO:0000256" key="7">
    <source>
        <dbReference type="ARBA" id="ARBA00023004"/>
    </source>
</evidence>
<evidence type="ECO:0000313" key="11">
    <source>
        <dbReference type="EMBL" id="GLR64131.1"/>
    </source>
</evidence>
<dbReference type="Proteomes" id="UP001156682">
    <property type="component" value="Unassembled WGS sequence"/>
</dbReference>
<keyword evidence="12" id="KW-1185">Reference proteome</keyword>
<keyword evidence="2 8" id="KW-0349">Heme</keyword>
<evidence type="ECO:0000256" key="9">
    <source>
        <dbReference type="SAM" id="SignalP"/>
    </source>
</evidence>
<dbReference type="PANTHER" id="PTHR30600">
    <property type="entry name" value="CYTOCHROME C PEROXIDASE-RELATED"/>
    <property type="match status" value="1"/>
</dbReference>
<evidence type="ECO:0000313" key="12">
    <source>
        <dbReference type="Proteomes" id="UP001156682"/>
    </source>
</evidence>
<dbReference type="InterPro" id="IPR051395">
    <property type="entry name" value="Cytochrome_c_Peroxidase/MauG"/>
</dbReference>
<comment type="subcellular location">
    <subcellularLocation>
        <location evidence="1">Periplasm</location>
    </subcellularLocation>
</comment>
<name>A0ABQ5ZVD6_9GAMM</name>
<reference evidence="12" key="1">
    <citation type="journal article" date="2019" name="Int. J. Syst. Evol. Microbiol.">
        <title>The Global Catalogue of Microorganisms (GCM) 10K type strain sequencing project: providing services to taxonomists for standard genome sequencing and annotation.</title>
        <authorList>
            <consortium name="The Broad Institute Genomics Platform"/>
            <consortium name="The Broad Institute Genome Sequencing Center for Infectious Disease"/>
            <person name="Wu L."/>
            <person name="Ma J."/>
        </authorList>
    </citation>
    <scope>NUCLEOTIDE SEQUENCE [LARGE SCALE GENOMIC DNA]</scope>
    <source>
        <strain evidence="12">NBRC 100033</strain>
    </source>
</reference>
<protein>
    <submittedName>
        <fullName evidence="11">Methylamine utilization protein MauG</fullName>
    </submittedName>
</protein>
<comment type="caution">
    <text evidence="11">The sequence shown here is derived from an EMBL/GenBank/DDBJ whole genome shotgun (WGS) entry which is preliminary data.</text>
</comment>
<dbReference type="PIRSF" id="PIRSF000294">
    <property type="entry name" value="Cytochrome-c_peroxidase"/>
    <property type="match status" value="1"/>
</dbReference>
<gene>
    <name evidence="11" type="ORF">GCM10007878_15690</name>
</gene>
<evidence type="ECO:0000256" key="4">
    <source>
        <dbReference type="ARBA" id="ARBA00022729"/>
    </source>
</evidence>
<dbReference type="PROSITE" id="PS51007">
    <property type="entry name" value="CYTC"/>
    <property type="match status" value="2"/>
</dbReference>
<keyword evidence="4 9" id="KW-0732">Signal</keyword>
<dbReference type="SUPFAM" id="SSF46626">
    <property type="entry name" value="Cytochrome c"/>
    <property type="match status" value="2"/>
</dbReference>
<keyword evidence="7 8" id="KW-0408">Iron</keyword>
<evidence type="ECO:0000256" key="5">
    <source>
        <dbReference type="ARBA" id="ARBA00022764"/>
    </source>
</evidence>
<organism evidence="11 12">
    <name type="scientific">Marinospirillum insulare</name>
    <dbReference type="NCBI Taxonomy" id="217169"/>
    <lineage>
        <taxon>Bacteria</taxon>
        <taxon>Pseudomonadati</taxon>
        <taxon>Pseudomonadota</taxon>
        <taxon>Gammaproteobacteria</taxon>
        <taxon>Oceanospirillales</taxon>
        <taxon>Oceanospirillaceae</taxon>
        <taxon>Marinospirillum</taxon>
    </lineage>
</organism>
<sequence length="380" mass="41837">MRNKCIFALASLAFSLPLAASSAVVEKEQLGQALFFDTALSKNHTQSCATCHQAGQAFIDGRGKGVAAAVSLGDDGHSLGDRNAPTVTYTAAIPPFHLKTSGTYAGGLFLDGRAATLADQAEGPPLNPIEMGMTSAAEVVARLKLNPSYVQSFKQLYGEAVFADAETAYKAMADAIAAFERTELFNPYDSKYDRELRGEYTFTDEEELGRTLFFSQQFTNCNQCHQLETTPNRAGEVFTNFEYHNIGVPENKALRAMNGVKVLDEGLFQHPDVNDPAQRGKFRTSTLRNVAVTGPYMHNGVFKDLRTVVLFYNKFNSKAAKRQINPETGEPWGDPEIPENISMDLLTLGPALDDRRVDALVAFMKTLTDKRYEFLLETDQ</sequence>
<dbReference type="InterPro" id="IPR026259">
    <property type="entry name" value="MauG/Cytc_peroxidase"/>
</dbReference>
<dbReference type="InterPro" id="IPR009056">
    <property type="entry name" value="Cyt_c-like_dom"/>
</dbReference>
<feature type="chain" id="PRO_5045788036" evidence="9">
    <location>
        <begin position="21"/>
        <end position="380"/>
    </location>
</feature>
<keyword evidence="3 8" id="KW-0479">Metal-binding</keyword>